<evidence type="ECO:0000313" key="3">
    <source>
        <dbReference type="Proteomes" id="UP000178149"/>
    </source>
</evidence>
<sequence length="111" mass="12784">MADSNNKTAATDLRQPTGPTNIGTEIIELEKKFERYRKLIDQLKTRRSTLLASMNDSSFSPKKIRRITKVEMELERLTTELTPAIEERLRIKRAELYSSITVSRVIATRDS</sequence>
<feature type="region of interest" description="Disordered" evidence="1">
    <location>
        <begin position="1"/>
        <end position="21"/>
    </location>
</feature>
<evidence type="ECO:0000256" key="1">
    <source>
        <dbReference type="SAM" id="MobiDB-lite"/>
    </source>
</evidence>
<name>A0A1F6GCG1_9BACT</name>
<reference evidence="2 3" key="1">
    <citation type="journal article" date="2016" name="Nat. Commun.">
        <title>Thousands of microbial genomes shed light on interconnected biogeochemical processes in an aquifer system.</title>
        <authorList>
            <person name="Anantharaman K."/>
            <person name="Brown C.T."/>
            <person name="Hug L.A."/>
            <person name="Sharon I."/>
            <person name="Castelle C.J."/>
            <person name="Probst A.J."/>
            <person name="Thomas B.C."/>
            <person name="Singh A."/>
            <person name="Wilkins M.J."/>
            <person name="Karaoz U."/>
            <person name="Brodie E.L."/>
            <person name="Williams K.H."/>
            <person name="Hubbard S.S."/>
            <person name="Banfield J.F."/>
        </authorList>
    </citation>
    <scope>NUCLEOTIDE SEQUENCE [LARGE SCALE GENOMIC DNA]</scope>
</reference>
<accession>A0A1F6GCG1</accession>
<dbReference type="Proteomes" id="UP000178149">
    <property type="component" value="Unassembled WGS sequence"/>
</dbReference>
<protein>
    <submittedName>
        <fullName evidence="2">Uncharacterized protein</fullName>
    </submittedName>
</protein>
<comment type="caution">
    <text evidence="2">The sequence shown here is derived from an EMBL/GenBank/DDBJ whole genome shotgun (WGS) entry which is preliminary data.</text>
</comment>
<organism evidence="2 3">
    <name type="scientific">Candidatus Kuenenbacteria bacterium RBG_16_41_7</name>
    <dbReference type="NCBI Taxonomy" id="1798560"/>
    <lineage>
        <taxon>Bacteria</taxon>
        <taxon>Candidatus Kueneniibacteriota</taxon>
    </lineage>
</organism>
<proteinExistence type="predicted"/>
<dbReference type="EMBL" id="MFMV01000029">
    <property type="protein sequence ID" value="OGG95784.1"/>
    <property type="molecule type" value="Genomic_DNA"/>
</dbReference>
<evidence type="ECO:0000313" key="2">
    <source>
        <dbReference type="EMBL" id="OGG95784.1"/>
    </source>
</evidence>
<dbReference type="AlphaFoldDB" id="A0A1F6GCG1"/>
<gene>
    <name evidence="2" type="ORF">A2V95_02885</name>
</gene>